<dbReference type="SUPFAM" id="SSF63446">
    <property type="entry name" value="Type I dockerin domain"/>
    <property type="match status" value="1"/>
</dbReference>
<keyword evidence="3" id="KW-0614">Plasmid</keyword>
<dbReference type="PROSITE" id="PS50093">
    <property type="entry name" value="PKD"/>
    <property type="match status" value="2"/>
</dbReference>
<dbReference type="InterPro" id="IPR036439">
    <property type="entry name" value="Dockerin_dom_sf"/>
</dbReference>
<dbReference type="EMBL" id="CP009529">
    <property type="protein sequence ID" value="AKB56538.1"/>
    <property type="molecule type" value="Genomic_DNA"/>
</dbReference>
<proteinExistence type="predicted"/>
<dbReference type="RefSeq" id="WP_048116289.1">
    <property type="nucleotide sequence ID" value="NZ_CP009529.1"/>
</dbReference>
<dbReference type="InterPro" id="IPR022409">
    <property type="entry name" value="PKD/Chitinase_dom"/>
</dbReference>
<dbReference type="InterPro" id="IPR035986">
    <property type="entry name" value="PKD_dom_sf"/>
</dbReference>
<organism evidence="3 4">
    <name type="scientific">Methanosarcina barkeri 227</name>
    <dbReference type="NCBI Taxonomy" id="1434106"/>
    <lineage>
        <taxon>Archaea</taxon>
        <taxon>Methanobacteriati</taxon>
        <taxon>Methanobacteriota</taxon>
        <taxon>Stenosarchaea group</taxon>
        <taxon>Methanomicrobia</taxon>
        <taxon>Methanosarcinales</taxon>
        <taxon>Methanosarcinaceae</taxon>
        <taxon>Methanosarcina</taxon>
    </lineage>
</organism>
<dbReference type="CDD" id="cd00146">
    <property type="entry name" value="PKD"/>
    <property type="match status" value="2"/>
</dbReference>
<dbReference type="Proteomes" id="UP000033079">
    <property type="component" value="Plasmid unnamed"/>
</dbReference>
<evidence type="ECO:0000256" key="1">
    <source>
        <dbReference type="SAM" id="MobiDB-lite"/>
    </source>
</evidence>
<dbReference type="PANTHER" id="PTHR36842:SF1">
    <property type="entry name" value="PROTEIN TOLB"/>
    <property type="match status" value="1"/>
</dbReference>
<gene>
    <name evidence="3" type="ORF">MSBR2_0022</name>
</gene>
<dbReference type="GO" id="GO:0000272">
    <property type="term" value="P:polysaccharide catabolic process"/>
    <property type="evidence" value="ECO:0007669"/>
    <property type="project" value="InterPro"/>
</dbReference>
<geneLocation type="plasmid" evidence="3">
    <name>unnamed</name>
</geneLocation>
<evidence type="ECO:0000259" key="2">
    <source>
        <dbReference type="PROSITE" id="PS50093"/>
    </source>
</evidence>
<dbReference type="FunFam" id="2.60.40.10:FF:000270">
    <property type="entry name" value="Cell surface protein"/>
    <property type="match status" value="1"/>
</dbReference>
<feature type="domain" description="PKD" evidence="2">
    <location>
        <begin position="1"/>
        <end position="53"/>
    </location>
</feature>
<dbReference type="PROSITE" id="PS00018">
    <property type="entry name" value="EF_HAND_1"/>
    <property type="match status" value="2"/>
</dbReference>
<dbReference type="GeneID" id="24798938"/>
<dbReference type="SUPFAM" id="SSF49299">
    <property type="entry name" value="PKD domain"/>
    <property type="match status" value="2"/>
</dbReference>
<dbReference type="SMART" id="SM00089">
    <property type="entry name" value="PKD"/>
    <property type="match status" value="2"/>
</dbReference>
<dbReference type="AlphaFoldDB" id="A0A0E3QZZ7"/>
<evidence type="ECO:0000313" key="4">
    <source>
        <dbReference type="Proteomes" id="UP000033079"/>
    </source>
</evidence>
<dbReference type="InterPro" id="IPR000601">
    <property type="entry name" value="PKD_dom"/>
</dbReference>
<dbReference type="Pfam" id="PF18911">
    <property type="entry name" value="PKD_4"/>
    <property type="match status" value="2"/>
</dbReference>
<dbReference type="HOGENOM" id="CLU_1286342_0_0_2"/>
<protein>
    <submittedName>
        <fullName evidence="3">Cell surface protein</fullName>
    </submittedName>
</protein>
<name>A0A0E3QZZ7_METBA</name>
<dbReference type="InterPro" id="IPR013783">
    <property type="entry name" value="Ig-like_fold"/>
</dbReference>
<dbReference type="KEGG" id="mbar:MSBR2_0022"/>
<dbReference type="PANTHER" id="PTHR36842">
    <property type="entry name" value="PROTEIN TOLB HOMOLOG"/>
    <property type="match status" value="1"/>
</dbReference>
<dbReference type="Gene3D" id="2.60.40.10">
    <property type="entry name" value="Immunoglobulins"/>
    <property type="match status" value="2"/>
</dbReference>
<feature type="domain" description="PKD" evidence="2">
    <location>
        <begin position="82"/>
        <end position="136"/>
    </location>
</feature>
<accession>A0A0E3QZZ7</accession>
<dbReference type="PATRIC" id="fig|1434106.5.peg.4423"/>
<feature type="region of interest" description="Disordered" evidence="1">
    <location>
        <begin position="1"/>
        <end position="22"/>
    </location>
</feature>
<sequence length="214" mass="23760">MESVSWDFENDGVTDTNESNPVREFTTPGNYTVNLTASNSNGTNSKLATITVTENPEPVLPVANFSTNVSEGYAPLVVQFNDSSKNATGWHWDFGDGANSTEKNPMHIYTVAGTYTVNLTASNEYGMNSTSVIINVFENMPFPGYTNPPKDIDHDGFYEDINGDGNVDFDDVVAYYTNMYWMKTNVPVALFDYNNNNIIDFDDVVILYKISKEG</sequence>
<reference evidence="3 4" key="1">
    <citation type="submission" date="2014-07" db="EMBL/GenBank/DDBJ databases">
        <title>Methanogenic archaea and the global carbon cycle.</title>
        <authorList>
            <person name="Henriksen J.R."/>
            <person name="Luke J."/>
            <person name="Reinhart S."/>
            <person name="Benedict M.N."/>
            <person name="Youngblut N.D."/>
            <person name="Metcalf M.E."/>
            <person name="Whitaker R.J."/>
            <person name="Metcalf W.W."/>
        </authorList>
    </citation>
    <scope>NUCLEOTIDE SEQUENCE [LARGE SCALE GENOMIC DNA]</scope>
    <source>
        <strain evidence="3 4">227</strain>
        <plasmid evidence="4">Plasmid</plasmid>
    </source>
</reference>
<dbReference type="InterPro" id="IPR018247">
    <property type="entry name" value="EF_Hand_1_Ca_BS"/>
</dbReference>
<evidence type="ECO:0000313" key="3">
    <source>
        <dbReference type="EMBL" id="AKB56538.1"/>
    </source>
</evidence>